<evidence type="ECO:0000313" key="4">
    <source>
        <dbReference type="Proteomes" id="UP000325313"/>
    </source>
</evidence>
<feature type="signal peptide" evidence="1">
    <location>
        <begin position="1"/>
        <end position="18"/>
    </location>
</feature>
<feature type="domain" description="Protein CPL1-like" evidence="2">
    <location>
        <begin position="266"/>
        <end position="324"/>
    </location>
</feature>
<organism evidence="3 4">
    <name type="scientific">Puccinia graminis f. sp. tritici</name>
    <dbReference type="NCBI Taxonomy" id="56615"/>
    <lineage>
        <taxon>Eukaryota</taxon>
        <taxon>Fungi</taxon>
        <taxon>Dikarya</taxon>
        <taxon>Basidiomycota</taxon>
        <taxon>Pucciniomycotina</taxon>
        <taxon>Pucciniomycetes</taxon>
        <taxon>Pucciniales</taxon>
        <taxon>Pucciniaceae</taxon>
        <taxon>Puccinia</taxon>
    </lineage>
</organism>
<keyword evidence="1" id="KW-0732">Signal</keyword>
<dbReference type="PANTHER" id="PTHR35192">
    <property type="entry name" value="PROTEIN, PUTATIVE-RELATED"/>
    <property type="match status" value="1"/>
</dbReference>
<name>A0A5B0Q3T6_PUCGR</name>
<dbReference type="PANTHER" id="PTHR35192:SF2">
    <property type="entry name" value="APPLE DOMAIN-CONTAINING PROTEIN"/>
    <property type="match status" value="1"/>
</dbReference>
<evidence type="ECO:0000313" key="3">
    <source>
        <dbReference type="EMBL" id="KAA1107768.1"/>
    </source>
</evidence>
<comment type="caution">
    <text evidence="3">The sequence shown here is derived from an EMBL/GenBank/DDBJ whole genome shotgun (WGS) entry which is preliminary data.</text>
</comment>
<feature type="chain" id="PRO_5022950373" description="Protein CPL1-like domain-containing protein" evidence="1">
    <location>
        <begin position="19"/>
        <end position="340"/>
    </location>
</feature>
<sequence length="340" mass="34747">MLAIQSVTLAAILTTISAYDLPVISMVPKPTTTIQAGQHLYPRQYLNPAQFLPGGQLTAGQHLASQISGGTAEANAGCGLETNVWGQVSPTAASGFANLCLQCRVNVFGVQVFEFNFYNALAASINAHGVSASQASVLQAAIDNDLLRLSAGSKTSASCTAACAGDQRCYSSSFVGGTCQLKAVDYLTQNRAGGPLAQAFQGLYANGGSGYCSICPGDRSCSGPKPSGLPRRSLAGANSTAEECPSGLSACPISAGLTLPNPSAGFECLDVLQEVTSCGGCVSTGKGIDCTTLKGVSSSGCSEGKCTIFSCKAGYQFSSVHNVCYKSHRSAKISPFSSSH</sequence>
<evidence type="ECO:0000256" key="1">
    <source>
        <dbReference type="SAM" id="SignalP"/>
    </source>
</evidence>
<proteinExistence type="predicted"/>
<evidence type="ECO:0000259" key="2">
    <source>
        <dbReference type="Pfam" id="PF21671"/>
    </source>
</evidence>
<dbReference type="AlphaFoldDB" id="A0A5B0Q3T6"/>
<accession>A0A5B0Q3T6</accession>
<protein>
    <recommendedName>
        <fullName evidence="2">Protein CPL1-like domain-containing protein</fullName>
    </recommendedName>
</protein>
<dbReference type="InterPro" id="IPR038955">
    <property type="entry name" value="PriA/CPL1_fungi"/>
</dbReference>
<dbReference type="Proteomes" id="UP000325313">
    <property type="component" value="Unassembled WGS sequence"/>
</dbReference>
<reference evidence="3 4" key="1">
    <citation type="submission" date="2019-05" db="EMBL/GenBank/DDBJ databases">
        <title>Emergence of the Ug99 lineage of the wheat stem rust pathogen through somatic hybridization.</title>
        <authorList>
            <person name="Li F."/>
            <person name="Upadhyaya N.M."/>
            <person name="Sperschneider J."/>
            <person name="Matny O."/>
            <person name="Nguyen-Phuc H."/>
            <person name="Mago R."/>
            <person name="Raley C."/>
            <person name="Miller M.E."/>
            <person name="Silverstein K.A.T."/>
            <person name="Henningsen E."/>
            <person name="Hirsch C.D."/>
            <person name="Visser B."/>
            <person name="Pretorius Z.A."/>
            <person name="Steffenson B.J."/>
            <person name="Schwessinger B."/>
            <person name="Dodds P.N."/>
            <person name="Figueroa M."/>
        </authorList>
    </citation>
    <scope>NUCLEOTIDE SEQUENCE [LARGE SCALE GENOMIC DNA]</scope>
    <source>
        <strain evidence="3 4">Ug99</strain>
    </source>
</reference>
<dbReference type="InterPro" id="IPR048661">
    <property type="entry name" value="CPL1-like"/>
</dbReference>
<gene>
    <name evidence="3" type="ORF">PGTUg99_015842</name>
</gene>
<dbReference type="Pfam" id="PF21671">
    <property type="entry name" value="CPL1-like"/>
    <property type="match status" value="1"/>
</dbReference>
<dbReference type="EMBL" id="VDEP01000307">
    <property type="protein sequence ID" value="KAA1107768.1"/>
    <property type="molecule type" value="Genomic_DNA"/>
</dbReference>